<dbReference type="AlphaFoldDB" id="A0A553SIJ6"/>
<evidence type="ECO:0000256" key="1">
    <source>
        <dbReference type="ARBA" id="ARBA00008270"/>
    </source>
</evidence>
<dbReference type="PIRSF" id="PIRSF016184">
    <property type="entry name" value="PhzC_PhzF"/>
    <property type="match status" value="1"/>
</dbReference>
<comment type="similarity">
    <text evidence="1">Belongs to the PhzF family.</text>
</comment>
<accession>A0A553SIJ6</accession>
<evidence type="ECO:0000313" key="4">
    <source>
        <dbReference type="EMBL" id="TRZ36813.1"/>
    </source>
</evidence>
<dbReference type="Gene3D" id="3.10.310.10">
    <property type="entry name" value="Diaminopimelate Epimerase, Chain A, domain 1"/>
    <property type="match status" value="2"/>
</dbReference>
<dbReference type="Proteomes" id="UP000319837">
    <property type="component" value="Unassembled WGS sequence"/>
</dbReference>
<evidence type="ECO:0000256" key="2">
    <source>
        <dbReference type="ARBA" id="ARBA00023235"/>
    </source>
</evidence>
<gene>
    <name evidence="4" type="ORF">CEQ21_14980</name>
</gene>
<dbReference type="GO" id="GO:0005737">
    <property type="term" value="C:cytoplasm"/>
    <property type="evidence" value="ECO:0007669"/>
    <property type="project" value="TreeGrafter"/>
</dbReference>
<dbReference type="PANTHER" id="PTHR13774">
    <property type="entry name" value="PHENAZINE BIOSYNTHESIS PROTEIN"/>
    <property type="match status" value="1"/>
</dbReference>
<name>A0A553SIJ6_NIACI</name>
<dbReference type="Pfam" id="PF02567">
    <property type="entry name" value="PhzC-PhzF"/>
    <property type="match status" value="1"/>
</dbReference>
<evidence type="ECO:0000256" key="3">
    <source>
        <dbReference type="PIRSR" id="PIRSR016184-1"/>
    </source>
</evidence>
<protein>
    <submittedName>
        <fullName evidence="4">PhzF family phenazine biosynthesis protein</fullName>
    </submittedName>
</protein>
<reference evidence="5" key="1">
    <citation type="submission" date="2018-10" db="EMBL/GenBank/DDBJ databases">
        <title>FDA dAtabase for Regulatory Grade micrObial Sequences (FDA-ARGOS): Supporting development and validation of Infectious Disease Dx tests.</title>
        <authorList>
            <person name="Minogue T."/>
            <person name="Wolcott M."/>
            <person name="Wasieloski L."/>
            <person name="Aguilar W."/>
            <person name="Moore D."/>
            <person name="Tallon L."/>
            <person name="Sadzewicz L."/>
            <person name="Sengamalay N."/>
            <person name="Ott S."/>
            <person name="Godinez A."/>
            <person name="Nagaraj S."/>
            <person name="Vavikolanu K."/>
            <person name="Vyas G."/>
            <person name="Nadendla S."/>
            <person name="George J."/>
            <person name="Sichtig H."/>
        </authorList>
    </citation>
    <scope>NUCLEOTIDE SEQUENCE [LARGE SCALE GENOMIC DNA]</scope>
    <source>
        <strain evidence="5">FDAARGOS_343</strain>
    </source>
</reference>
<evidence type="ECO:0000313" key="5">
    <source>
        <dbReference type="Proteomes" id="UP000319837"/>
    </source>
</evidence>
<proteinExistence type="inferred from homology"/>
<dbReference type="InterPro" id="IPR003719">
    <property type="entry name" value="Phenazine_PhzF-like"/>
</dbReference>
<feature type="active site" evidence="3">
    <location>
        <position position="46"/>
    </location>
</feature>
<sequence>MKIQVFVVNAFTKNKAGGNPAGVVVEGDGLSAEDMQYIATEMGLSETAFLQSSAAADYRIRYFTPAAEVDLCGHATIASFALLVQKNIINKGSFTIETKAGILPVRVEGEKVFLTQNNPEFSQQLDKKDIALSLNISETDIMDDLPIEVVSTGLKDILIPVKNNKVLQSLQPDFNKIEEISAKHQVVGYHVFTLDTDTKSNAFCRNFAPLYDINEESATGTASGALSGYLHKHRLIDPASTGLIFEQGHAMKATSEIISRFKVDSHNEIQALEVGGEGIYLSSKWIEVQY</sequence>
<organism evidence="4 5">
    <name type="scientific">Niallia circulans</name>
    <name type="common">Bacillus circulans</name>
    <dbReference type="NCBI Taxonomy" id="1397"/>
    <lineage>
        <taxon>Bacteria</taxon>
        <taxon>Bacillati</taxon>
        <taxon>Bacillota</taxon>
        <taxon>Bacilli</taxon>
        <taxon>Bacillales</taxon>
        <taxon>Bacillaceae</taxon>
        <taxon>Niallia</taxon>
    </lineage>
</organism>
<dbReference type="EMBL" id="RIBP01000004">
    <property type="protein sequence ID" value="TRZ36813.1"/>
    <property type="molecule type" value="Genomic_DNA"/>
</dbReference>
<dbReference type="SUPFAM" id="SSF54506">
    <property type="entry name" value="Diaminopimelate epimerase-like"/>
    <property type="match status" value="1"/>
</dbReference>
<dbReference type="PANTHER" id="PTHR13774:SF39">
    <property type="entry name" value="BIOSYNTHESIS PROTEIN, PUTATIVE-RELATED"/>
    <property type="match status" value="1"/>
</dbReference>
<keyword evidence="2" id="KW-0413">Isomerase</keyword>
<dbReference type="RefSeq" id="WP_185765210.1">
    <property type="nucleotide sequence ID" value="NZ_RIBP01000004.1"/>
</dbReference>
<comment type="caution">
    <text evidence="4">The sequence shown here is derived from an EMBL/GenBank/DDBJ whole genome shotgun (WGS) entry which is preliminary data.</text>
</comment>
<dbReference type="NCBIfam" id="TIGR00654">
    <property type="entry name" value="PhzF_family"/>
    <property type="match status" value="1"/>
</dbReference>
<dbReference type="GO" id="GO:0016853">
    <property type="term" value="F:isomerase activity"/>
    <property type="evidence" value="ECO:0007669"/>
    <property type="project" value="UniProtKB-KW"/>
</dbReference>